<dbReference type="Proteomes" id="UP000263900">
    <property type="component" value="Chromosome"/>
</dbReference>
<dbReference type="CDD" id="cd07814">
    <property type="entry name" value="SRPBCC_CalC_Aha1-like"/>
    <property type="match status" value="1"/>
</dbReference>
<comment type="similarity">
    <text evidence="1">Belongs to the AHA1 family.</text>
</comment>
<dbReference type="Pfam" id="PF08327">
    <property type="entry name" value="AHSA1"/>
    <property type="match status" value="1"/>
</dbReference>
<feature type="region of interest" description="Disordered" evidence="2">
    <location>
        <begin position="141"/>
        <end position="163"/>
    </location>
</feature>
<reference evidence="4 5" key="1">
    <citation type="submission" date="2018-09" db="EMBL/GenBank/DDBJ databases">
        <title>Genome sequencing of strain 6GH32-13.</title>
        <authorList>
            <person name="Weon H.-Y."/>
            <person name="Heo J."/>
            <person name="Kwon S.-W."/>
        </authorList>
    </citation>
    <scope>NUCLEOTIDE SEQUENCE [LARGE SCALE GENOMIC DNA]</scope>
    <source>
        <strain evidence="4 5">5GH32-13</strain>
    </source>
</reference>
<keyword evidence="5" id="KW-1185">Reference proteome</keyword>
<name>A0A3B7MZI7_9BACT</name>
<protein>
    <submittedName>
        <fullName evidence="4">SRPBCC domain-containing protein</fullName>
    </submittedName>
</protein>
<feature type="domain" description="Activator of Hsp90 ATPase homologue 1/2-like C-terminal" evidence="3">
    <location>
        <begin position="15"/>
        <end position="136"/>
    </location>
</feature>
<dbReference type="SUPFAM" id="SSF55961">
    <property type="entry name" value="Bet v1-like"/>
    <property type="match status" value="1"/>
</dbReference>
<evidence type="ECO:0000259" key="3">
    <source>
        <dbReference type="Pfam" id="PF08327"/>
    </source>
</evidence>
<dbReference type="EMBL" id="CP032157">
    <property type="protein sequence ID" value="AXY78510.1"/>
    <property type="molecule type" value="Genomic_DNA"/>
</dbReference>
<dbReference type="RefSeq" id="WP_119054382.1">
    <property type="nucleotide sequence ID" value="NZ_CP032157.1"/>
</dbReference>
<dbReference type="InterPro" id="IPR023393">
    <property type="entry name" value="START-like_dom_sf"/>
</dbReference>
<dbReference type="OrthoDB" id="287565at2"/>
<dbReference type="KEGG" id="pseg:D3H65_03985"/>
<accession>A0A3B7MZI7</accession>
<organism evidence="4 5">
    <name type="scientific">Paraflavitalea soli</name>
    <dbReference type="NCBI Taxonomy" id="2315862"/>
    <lineage>
        <taxon>Bacteria</taxon>
        <taxon>Pseudomonadati</taxon>
        <taxon>Bacteroidota</taxon>
        <taxon>Chitinophagia</taxon>
        <taxon>Chitinophagales</taxon>
        <taxon>Chitinophagaceae</taxon>
        <taxon>Paraflavitalea</taxon>
    </lineage>
</organism>
<gene>
    <name evidence="4" type="ORF">D3H65_03985</name>
</gene>
<evidence type="ECO:0000256" key="2">
    <source>
        <dbReference type="SAM" id="MobiDB-lite"/>
    </source>
</evidence>
<proteinExistence type="inferred from homology"/>
<dbReference type="AlphaFoldDB" id="A0A3B7MZI7"/>
<dbReference type="Gene3D" id="3.30.530.20">
    <property type="match status" value="1"/>
</dbReference>
<evidence type="ECO:0000256" key="1">
    <source>
        <dbReference type="ARBA" id="ARBA00006817"/>
    </source>
</evidence>
<dbReference type="InterPro" id="IPR013538">
    <property type="entry name" value="ASHA1/2-like_C"/>
</dbReference>
<evidence type="ECO:0000313" key="4">
    <source>
        <dbReference type="EMBL" id="AXY78510.1"/>
    </source>
</evidence>
<feature type="compositionally biased region" description="Basic and acidic residues" evidence="2">
    <location>
        <begin position="152"/>
        <end position="163"/>
    </location>
</feature>
<sequence>MTTQDFTATLLVDQSPQEVFDAITNVRGWWSEEIEGNTSKLNDEFAYHFEDLHRSKLKLIEVIPNKKVVWLVQDNYFKFTEDKTEWTGTKVRFEISTEGGKTKLVFTHIGLTPEYECYEVCQEGWSNYILNSLHKLITTGKGHPNATGVPRTESEKVQRARSN</sequence>
<evidence type="ECO:0000313" key="5">
    <source>
        <dbReference type="Proteomes" id="UP000263900"/>
    </source>
</evidence>